<dbReference type="AlphaFoldDB" id="A0A8S9SG76"/>
<protein>
    <submittedName>
        <fullName evidence="2">Uncharacterized protein</fullName>
    </submittedName>
</protein>
<dbReference type="EMBL" id="QGKX02000004">
    <property type="protein sequence ID" value="KAF3600762.1"/>
    <property type="molecule type" value="Genomic_DNA"/>
</dbReference>
<accession>A0A8S9SG76</accession>
<dbReference type="Proteomes" id="UP000712600">
    <property type="component" value="Unassembled WGS sequence"/>
</dbReference>
<organism evidence="2 3">
    <name type="scientific">Brassica cretica</name>
    <name type="common">Mustard</name>
    <dbReference type="NCBI Taxonomy" id="69181"/>
    <lineage>
        <taxon>Eukaryota</taxon>
        <taxon>Viridiplantae</taxon>
        <taxon>Streptophyta</taxon>
        <taxon>Embryophyta</taxon>
        <taxon>Tracheophyta</taxon>
        <taxon>Spermatophyta</taxon>
        <taxon>Magnoliopsida</taxon>
        <taxon>eudicotyledons</taxon>
        <taxon>Gunneridae</taxon>
        <taxon>Pentapetalae</taxon>
        <taxon>rosids</taxon>
        <taxon>malvids</taxon>
        <taxon>Brassicales</taxon>
        <taxon>Brassicaceae</taxon>
        <taxon>Brassiceae</taxon>
        <taxon>Brassica</taxon>
    </lineage>
</organism>
<proteinExistence type="predicted"/>
<evidence type="ECO:0000313" key="3">
    <source>
        <dbReference type="Proteomes" id="UP000712600"/>
    </source>
</evidence>
<name>A0A8S9SG76_BRACR</name>
<evidence type="ECO:0000313" key="2">
    <source>
        <dbReference type="EMBL" id="KAF3600762.1"/>
    </source>
</evidence>
<evidence type="ECO:0000256" key="1">
    <source>
        <dbReference type="SAM" id="MobiDB-lite"/>
    </source>
</evidence>
<sequence>MSNPLKKLLDRSKIQEQVRSDRTKVFVEKYQSCDSEHVWCVGLPKLYTRDTCPQEWFYLIIVPVTYNTERVTEDRVFERYQKNTISAEGIVPHESYILRQVHKQLESIQKMMEPVLLIGFLIERYHAEKLIKIQFFCNTKTTAHYLGEYYAPGQGSATDGSSQANDIDGKKKAKRAEVPTNTCQFPPIKSMDVSQH</sequence>
<comment type="caution">
    <text evidence="2">The sequence shown here is derived from an EMBL/GenBank/DDBJ whole genome shotgun (WGS) entry which is preliminary data.</text>
</comment>
<reference evidence="2" key="1">
    <citation type="submission" date="2019-12" db="EMBL/GenBank/DDBJ databases">
        <title>Genome sequencing and annotation of Brassica cretica.</title>
        <authorList>
            <person name="Studholme D.J."/>
            <person name="Sarris P."/>
        </authorList>
    </citation>
    <scope>NUCLEOTIDE SEQUENCE</scope>
    <source>
        <strain evidence="2">PFS-109/04</strain>
        <tissue evidence="2">Leaf</tissue>
    </source>
</reference>
<feature type="compositionally biased region" description="Polar residues" evidence="1">
    <location>
        <begin position="155"/>
        <end position="165"/>
    </location>
</feature>
<gene>
    <name evidence="2" type="ORF">F2Q69_00035845</name>
</gene>
<feature type="region of interest" description="Disordered" evidence="1">
    <location>
        <begin position="155"/>
        <end position="196"/>
    </location>
</feature>